<evidence type="ECO:0000313" key="3">
    <source>
        <dbReference type="Proteomes" id="UP000193144"/>
    </source>
</evidence>
<protein>
    <submittedName>
        <fullName evidence="2">Uncharacterized protein</fullName>
    </submittedName>
</protein>
<dbReference type="AlphaFoldDB" id="A0A1Y2A194"/>
<keyword evidence="3" id="KW-1185">Reference proteome</keyword>
<comment type="caution">
    <text evidence="2">The sequence shown here is derived from an EMBL/GenBank/DDBJ whole genome shotgun (WGS) entry which is preliminary data.</text>
</comment>
<feature type="region of interest" description="Disordered" evidence="1">
    <location>
        <begin position="1"/>
        <end position="30"/>
    </location>
</feature>
<evidence type="ECO:0000313" key="2">
    <source>
        <dbReference type="EMBL" id="ORY16077.1"/>
    </source>
</evidence>
<evidence type="ECO:0000256" key="1">
    <source>
        <dbReference type="SAM" id="MobiDB-lite"/>
    </source>
</evidence>
<dbReference type="Proteomes" id="UP000193144">
    <property type="component" value="Unassembled WGS sequence"/>
</dbReference>
<proteinExistence type="predicted"/>
<reference evidence="2 3" key="1">
    <citation type="submission" date="2016-07" db="EMBL/GenBank/DDBJ databases">
        <title>Pervasive Adenine N6-methylation of Active Genes in Fungi.</title>
        <authorList>
            <consortium name="DOE Joint Genome Institute"/>
            <person name="Mondo S.J."/>
            <person name="Dannebaum R.O."/>
            <person name="Kuo R.C."/>
            <person name="Labutti K."/>
            <person name="Haridas S."/>
            <person name="Kuo A."/>
            <person name="Salamov A."/>
            <person name="Ahrendt S.R."/>
            <person name="Lipzen A."/>
            <person name="Sullivan W."/>
            <person name="Andreopoulos W.B."/>
            <person name="Clum A."/>
            <person name="Lindquist E."/>
            <person name="Daum C."/>
            <person name="Ramamoorthy G.K."/>
            <person name="Gryganskyi A."/>
            <person name="Culley D."/>
            <person name="Magnuson J.K."/>
            <person name="James T.Y."/>
            <person name="O'Malley M.A."/>
            <person name="Stajich J.E."/>
            <person name="Spatafora J.W."/>
            <person name="Visel A."/>
            <person name="Grigoriev I.V."/>
        </authorList>
    </citation>
    <scope>NUCLEOTIDE SEQUENCE [LARGE SCALE GENOMIC DNA]</scope>
    <source>
        <strain evidence="2 3">CBS 115471</strain>
    </source>
</reference>
<gene>
    <name evidence="2" type="ORF">BCR34DRAFT_597880</name>
</gene>
<sequence length="170" mass="18862">MALHRREDPNLDLQAPALANSTTQPDSLGRRLDAIRPHSTTATKTPEIPTAMIADPSSNHLGPDPKSILAFGVALAIWLPMLELRILAIVLSNLAAHLAKCPKVGEQEESYHVAGKDPLEPRYHKCAPTQRRRDEREFDKFDDETLEFPPGVEIKCRAYEAEIAGLKLSH</sequence>
<dbReference type="EMBL" id="MCFA01000020">
    <property type="protein sequence ID" value="ORY16077.1"/>
    <property type="molecule type" value="Genomic_DNA"/>
</dbReference>
<organism evidence="2 3">
    <name type="scientific">Clohesyomyces aquaticus</name>
    <dbReference type="NCBI Taxonomy" id="1231657"/>
    <lineage>
        <taxon>Eukaryota</taxon>
        <taxon>Fungi</taxon>
        <taxon>Dikarya</taxon>
        <taxon>Ascomycota</taxon>
        <taxon>Pezizomycotina</taxon>
        <taxon>Dothideomycetes</taxon>
        <taxon>Pleosporomycetidae</taxon>
        <taxon>Pleosporales</taxon>
        <taxon>Lindgomycetaceae</taxon>
        <taxon>Clohesyomyces</taxon>
    </lineage>
</organism>
<name>A0A1Y2A194_9PLEO</name>
<accession>A0A1Y2A194</accession>